<evidence type="ECO:0000313" key="20">
    <source>
        <dbReference type="EMBL" id="GJC87349.1"/>
    </source>
</evidence>
<accession>A0AA37GV12</accession>
<dbReference type="Pfam" id="PF00694">
    <property type="entry name" value="Aconitase_C"/>
    <property type="match status" value="2"/>
</dbReference>
<dbReference type="Gene3D" id="3.30.499.10">
    <property type="entry name" value="Aconitase, domain 3"/>
    <property type="match status" value="4"/>
</dbReference>
<evidence type="ECO:0000256" key="8">
    <source>
        <dbReference type="ARBA" id="ARBA00022946"/>
    </source>
</evidence>
<comment type="catalytic activity">
    <reaction evidence="14">
        <text>citrate = D-threo-isocitrate</text>
        <dbReference type="Rhea" id="RHEA:10336"/>
        <dbReference type="ChEBI" id="CHEBI:15562"/>
        <dbReference type="ChEBI" id="CHEBI:16947"/>
        <dbReference type="EC" id="4.2.1.3"/>
    </reaction>
</comment>
<dbReference type="SUPFAM" id="SSF52016">
    <property type="entry name" value="LeuD/IlvD-like"/>
    <property type="match status" value="2"/>
</dbReference>
<evidence type="ECO:0000259" key="19">
    <source>
        <dbReference type="Pfam" id="PF00694"/>
    </source>
</evidence>
<dbReference type="GO" id="GO:0003994">
    <property type="term" value="F:aconitate hydratase activity"/>
    <property type="evidence" value="ECO:0007669"/>
    <property type="project" value="InterPro"/>
</dbReference>
<evidence type="ECO:0000256" key="16">
    <source>
        <dbReference type="RuleBase" id="RU362038"/>
    </source>
</evidence>
<sequence>MSYKAVAAAIPLARSLIRVSLRRSLKPSHYNRPAFRYASTVSASRTNLQGPALPNIAPGKKVTTPQTLTEKILQRYSVDLPEGKVVRTGDYVQIEPHRCLTHDNTWPVAMRFMSTGATKIKNPAQLVFALDHDVQNKSPSNLKKYEQIQEFAKKHGVNFFGAGHGIGHQIMASSSASDPYQRPLVEELFVWPGTLCVGSDSHSNMYGALGSLGVALVRTDAAGIFATGKSWFQCPPVVQVNLLGTLPPGVRGKDVIIALCGLFPLDVLNHSVEFMGSEETMASIPMDDRLTISNMSTEWSATSAMFPVDTTLERWLRYKATEAAMLEDRTTRQRITHEMVDELFANPLRADPGAHYAKKLYLNLSTLSPYISGPNSVKVSTPLHDLATKKIKVDKGYIVSCTNSRSSDLKAAAKVFQAAAESNGGRIPKIADGVKLYIAAASAREQAIAEDEGSWQTLVEAGATVLPPSCGPCIGLGTGLLEDGETGVSASNRNFKGRLGSRRGFYSYHSSCREVAHAYLSSPEVVAASALNGVLSGPGVYEVPENYTGLEYGYGTGKPATIEHELGTALEQLESLIDRVETTAPIGDDAAQAVTKILPGFPTKISGEIVFVDADNLDTDNIYAGKYTYQDDMTTADMAKVCMENYDPEFRSLTKPNDILVSGFNFGCGSSREQAATALLAREIPLVLAGSFSNIFVRNGINNALPCLELPRLVERLRTVFSENKVPTKRTGWTLTWDITRSIIEVQEGDNGQRWEEKVGEFPENLQKIIAKGGLVKQNIHEEGNFINYKKMSENLAVVRSRLNRPLAYAEKILYSHLDNPHEQEIERGVSYLKLRPDRVACQDATAQMAILQFMSAGMPSVANPTTVHCDHLIEAQIGGAKDLERAVGINKEVYDFLASACAKYNIGFWKPGSGIIHQILLENYAFPGGLLIGTDSHTPNAGGLGMCAIGVGGADAVDVMANLPWELKAPRSLVSSSLARCLAGLLLRVAGILTVKGGTGAIVEYHGPGVEGISATGMGTICNMGAEIGATTSLFPFNDRMHQYLSATKRKDIGDFARTYAKELREDEGVEYDELIEINLSELEPHINGPFTPDLATPISKFSEAVKANNWPEELKVGLIGSCTNSSYEDMTRAASIARDALDHGIKSKAIFTITPVLSRFALPSSVTTFEEYGGIVLANACGPCIGQWDRQDVKKGTPNSIISSYNRNFTGRNDGNPATHSFVASPDLVVAMTVAGSLHFNPLTDTLKDKDGKEFKLKAPSGDGLPSRGYDAGENTYQAPPADRSTVNVQVSPTSDRLQILSPFEPWDGKDVKDIPILIKAQGKTTTDHISMAGPWLKYRGHLDNISNNMLIGAINEANGEANKVKNFTTGEWDAVPAVARDYKAKGIKWVVIGDWNYGEGSSREHAALEPRHLGGLAIITRSFARIHETNLKKQGMLPLTFSDPADYDKIKPDDKVDILATELEVGKPLTMVVHPKDGEPFEVKLSHTFNAPQIEWFKNGSALNTMAKSAGKS</sequence>
<dbReference type="SUPFAM" id="SSF53732">
    <property type="entry name" value="Aconitase iron-sulfur domain"/>
    <property type="match status" value="2"/>
</dbReference>
<comment type="pathway">
    <text evidence="3">Carbohydrate metabolism; tricarboxylic acid cycle; isocitrate from oxaloacetate: step 2/2.</text>
</comment>
<feature type="domain" description="Aconitase A/isopropylmalate dehydratase small subunit swivel" evidence="19">
    <location>
        <begin position="596"/>
        <end position="711"/>
    </location>
</feature>
<keyword evidence="9 16" id="KW-0408">Iron</keyword>
<reference evidence="20 21" key="1">
    <citation type="submission" date="2021-07" db="EMBL/GenBank/DDBJ databases">
        <title>Genome data of Colletotrichum spaethianum.</title>
        <authorList>
            <person name="Utami Y.D."/>
            <person name="Hiruma K."/>
        </authorList>
    </citation>
    <scope>NUCLEOTIDE SEQUENCE [LARGE SCALE GENOMIC DNA]</scope>
    <source>
        <strain evidence="20 21">MAFF 242679</strain>
    </source>
</reference>
<dbReference type="InterPro" id="IPR018136">
    <property type="entry name" value="Aconitase_4Fe-4S_BS"/>
</dbReference>
<feature type="domain" description="Aconitase A/isopropylmalate dehydratase small subunit swivel" evidence="19">
    <location>
        <begin position="1318"/>
        <end position="1446"/>
    </location>
</feature>
<dbReference type="Pfam" id="PF00330">
    <property type="entry name" value="Aconitase"/>
    <property type="match status" value="2"/>
</dbReference>
<comment type="caution">
    <text evidence="20">The sequence shown here is derived from an EMBL/GenBank/DDBJ whole genome shotgun (WGS) entry which is preliminary data.</text>
</comment>
<dbReference type="InterPro" id="IPR006248">
    <property type="entry name" value="Aconitase_mito-like"/>
</dbReference>
<evidence type="ECO:0000256" key="9">
    <source>
        <dbReference type="ARBA" id="ARBA00023004"/>
    </source>
</evidence>
<dbReference type="NCBIfam" id="TIGR01340">
    <property type="entry name" value="aconitase_mito"/>
    <property type="match status" value="1"/>
</dbReference>
<feature type="domain" description="Aconitase/3-isopropylmalate dehydratase large subunit alpha/beta/alpha" evidence="18">
    <location>
        <begin position="811"/>
        <end position="1238"/>
    </location>
</feature>
<evidence type="ECO:0000256" key="12">
    <source>
        <dbReference type="ARBA" id="ARBA00023154"/>
    </source>
</evidence>
<evidence type="ECO:0000256" key="3">
    <source>
        <dbReference type="ARBA" id="ARBA00004717"/>
    </source>
</evidence>
<dbReference type="InterPro" id="IPR015928">
    <property type="entry name" value="Aconitase/3IPM_dehydase_swvl"/>
</dbReference>
<dbReference type="NCBIfam" id="TIGR00139">
    <property type="entry name" value="h_aconitase"/>
    <property type="match status" value="1"/>
</dbReference>
<dbReference type="InterPro" id="IPR015931">
    <property type="entry name" value="Acnase/IPM_dHydase_lsu_aba_1/3"/>
</dbReference>
<evidence type="ECO:0000256" key="7">
    <source>
        <dbReference type="ARBA" id="ARBA00022723"/>
    </source>
</evidence>
<dbReference type="CDD" id="cd01674">
    <property type="entry name" value="Homoaconitase_Swivel"/>
    <property type="match status" value="1"/>
</dbReference>
<keyword evidence="12 16" id="KW-0457">Lysine biosynthesis</keyword>
<dbReference type="GO" id="GO:0051539">
    <property type="term" value="F:4 iron, 4 sulfur cluster binding"/>
    <property type="evidence" value="ECO:0007669"/>
    <property type="project" value="UniProtKB-UniRule"/>
</dbReference>
<dbReference type="GO" id="GO:0006099">
    <property type="term" value="P:tricarboxylic acid cycle"/>
    <property type="evidence" value="ECO:0007669"/>
    <property type="project" value="InterPro"/>
</dbReference>
<dbReference type="PANTHER" id="PTHR43160:SF3">
    <property type="entry name" value="ACONITATE HYDRATASE, MITOCHONDRIAL"/>
    <property type="match status" value="1"/>
</dbReference>
<dbReference type="EC" id="4.2.1.36" evidence="16"/>
<evidence type="ECO:0000256" key="5">
    <source>
        <dbReference type="ARBA" id="ARBA00007185"/>
    </source>
</evidence>
<comment type="similarity">
    <text evidence="5 16">Belongs to the aconitase/IPM isomerase family.</text>
</comment>
<keyword evidence="16" id="KW-0028">Amino-acid biosynthesis</keyword>
<evidence type="ECO:0000256" key="13">
    <source>
        <dbReference type="ARBA" id="ARBA00023239"/>
    </source>
</evidence>
<evidence type="ECO:0000256" key="11">
    <source>
        <dbReference type="ARBA" id="ARBA00023128"/>
    </source>
</evidence>
<comment type="subcellular location">
    <subcellularLocation>
        <location evidence="2 16">Mitochondrion</location>
    </subcellularLocation>
</comment>
<evidence type="ECO:0000256" key="14">
    <source>
        <dbReference type="ARBA" id="ARBA00023501"/>
    </source>
</evidence>
<evidence type="ECO:0000256" key="10">
    <source>
        <dbReference type="ARBA" id="ARBA00023014"/>
    </source>
</evidence>
<dbReference type="InterPro" id="IPR015932">
    <property type="entry name" value="Aconitase_dom2"/>
</dbReference>
<protein>
    <recommendedName>
        <fullName evidence="16">Homoaconitase, mitochondrial</fullName>
        <ecNumber evidence="16">4.2.1.36</ecNumber>
    </recommendedName>
    <alternativeName>
        <fullName evidence="16">Homoaconitate hydratase</fullName>
    </alternativeName>
</protein>
<evidence type="ECO:0000256" key="17">
    <source>
        <dbReference type="SAM" id="MobiDB-lite"/>
    </source>
</evidence>
<dbReference type="InterPro" id="IPR001030">
    <property type="entry name" value="Acoase/IPM_deHydtase_lsu_aba"/>
</dbReference>
<evidence type="ECO:0000259" key="18">
    <source>
        <dbReference type="Pfam" id="PF00330"/>
    </source>
</evidence>
<keyword evidence="10 16" id="KW-0411">Iron-sulfur</keyword>
<dbReference type="PANTHER" id="PTHR43160">
    <property type="entry name" value="ACONITATE HYDRATASE B"/>
    <property type="match status" value="1"/>
</dbReference>
<comment type="cofactor">
    <cofactor evidence="16">
        <name>[4Fe-4S] cluster</name>
        <dbReference type="ChEBI" id="CHEBI:49883"/>
    </cofactor>
    <text evidence="16">Binds 1 [4Fe-4S] cluster per subunit.</text>
</comment>
<evidence type="ECO:0000256" key="6">
    <source>
        <dbReference type="ARBA" id="ARBA00022532"/>
    </source>
</evidence>
<dbReference type="CDD" id="cd01578">
    <property type="entry name" value="AcnA_Mitochon_Swivel"/>
    <property type="match status" value="1"/>
</dbReference>
<dbReference type="PRINTS" id="PR00415">
    <property type="entry name" value="ACONITASE"/>
</dbReference>
<dbReference type="PROSITE" id="PS00450">
    <property type="entry name" value="ACONITASE_1"/>
    <property type="match status" value="2"/>
</dbReference>
<comment type="pathway">
    <text evidence="4 16">Amino-acid biosynthesis; L-lysine biosynthesis via AAA pathway; L-alpha-aminoadipate from 2-oxoglutarate: step 3/5.</text>
</comment>
<dbReference type="GO" id="GO:0004409">
    <property type="term" value="F:homoaconitate hydratase activity"/>
    <property type="evidence" value="ECO:0007669"/>
    <property type="project" value="UniProtKB-UniRule"/>
</dbReference>
<name>A0AA37GV12_9PEZI</name>
<proteinExistence type="inferred from homology"/>
<keyword evidence="7 16" id="KW-0479">Metal-binding</keyword>
<keyword evidence="6" id="KW-0816">Tricarboxylic acid cycle</keyword>
<organism evidence="20 21">
    <name type="scientific">Colletotrichum liriopes</name>
    <dbReference type="NCBI Taxonomy" id="708192"/>
    <lineage>
        <taxon>Eukaryota</taxon>
        <taxon>Fungi</taxon>
        <taxon>Dikarya</taxon>
        <taxon>Ascomycota</taxon>
        <taxon>Pezizomycotina</taxon>
        <taxon>Sordariomycetes</taxon>
        <taxon>Hypocreomycetidae</taxon>
        <taxon>Glomerellales</taxon>
        <taxon>Glomerellaceae</taxon>
        <taxon>Colletotrichum</taxon>
        <taxon>Colletotrichum spaethianum species complex</taxon>
    </lineage>
</organism>
<dbReference type="InterPro" id="IPR036008">
    <property type="entry name" value="Aconitase_4Fe-4S_dom"/>
</dbReference>
<evidence type="ECO:0000256" key="4">
    <source>
        <dbReference type="ARBA" id="ARBA00005106"/>
    </source>
</evidence>
<dbReference type="Gene3D" id="3.20.19.10">
    <property type="entry name" value="Aconitase, domain 4"/>
    <property type="match status" value="2"/>
</dbReference>
<dbReference type="FunFam" id="3.20.19.10:FF:000002">
    <property type="entry name" value="Aconitate hydratase, mitochondrial"/>
    <property type="match status" value="1"/>
</dbReference>
<dbReference type="InterPro" id="IPR039386">
    <property type="entry name" value="Homoaconitase_swivel"/>
</dbReference>
<dbReference type="FunFam" id="3.40.1060.10:FF:000001">
    <property type="entry name" value="Aconitate hydratase, mitochondrial"/>
    <property type="match status" value="1"/>
</dbReference>
<dbReference type="InterPro" id="IPR050926">
    <property type="entry name" value="Aconitase/IPM_isomerase"/>
</dbReference>
<dbReference type="FunFam" id="3.30.499.10:FF:000004">
    <property type="entry name" value="Aconitate hydratase, mitochondrial"/>
    <property type="match status" value="1"/>
</dbReference>
<keyword evidence="11 16" id="KW-0496">Mitochondrion</keyword>
<dbReference type="InterPro" id="IPR004418">
    <property type="entry name" value="Homoaconitase_mito"/>
</dbReference>
<dbReference type="Gene3D" id="3.40.1060.10">
    <property type="entry name" value="Aconitase, Domain 2"/>
    <property type="match status" value="2"/>
</dbReference>
<dbReference type="GO" id="GO:0046872">
    <property type="term" value="F:metal ion binding"/>
    <property type="evidence" value="ECO:0007669"/>
    <property type="project" value="UniProtKB-UniRule"/>
</dbReference>
<feature type="region of interest" description="Disordered" evidence="17">
    <location>
        <begin position="1256"/>
        <end position="1288"/>
    </location>
</feature>
<dbReference type="InterPro" id="IPR000573">
    <property type="entry name" value="AconitaseA/IPMdHydase_ssu_swvl"/>
</dbReference>
<comment type="catalytic activity">
    <reaction evidence="15 16">
        <text>(2R,3S)-homoisocitrate = cis-homoaconitate + H2O</text>
        <dbReference type="Rhea" id="RHEA:15485"/>
        <dbReference type="ChEBI" id="CHEBI:15377"/>
        <dbReference type="ChEBI" id="CHEBI:15404"/>
        <dbReference type="ChEBI" id="CHEBI:58174"/>
        <dbReference type="EC" id="4.2.1.36"/>
    </reaction>
</comment>
<dbReference type="NCBIfam" id="NF005558">
    <property type="entry name" value="PRK07229.1"/>
    <property type="match status" value="1"/>
</dbReference>
<dbReference type="GO" id="GO:0019878">
    <property type="term" value="P:lysine biosynthetic process via aminoadipic acid"/>
    <property type="evidence" value="ECO:0007669"/>
    <property type="project" value="UniProtKB-UniRule"/>
</dbReference>
<dbReference type="PROSITE" id="PS01244">
    <property type="entry name" value="ACONITASE_2"/>
    <property type="match status" value="2"/>
</dbReference>
<dbReference type="GO" id="GO:0005739">
    <property type="term" value="C:mitochondrion"/>
    <property type="evidence" value="ECO:0007669"/>
    <property type="project" value="UniProtKB-SubCell"/>
</dbReference>
<keyword evidence="21" id="KW-1185">Reference proteome</keyword>
<evidence type="ECO:0000256" key="2">
    <source>
        <dbReference type="ARBA" id="ARBA00004173"/>
    </source>
</evidence>
<feature type="domain" description="Aconitase/3-isopropylmalate dehydratase large subunit alpha/beta/alpha" evidence="18">
    <location>
        <begin position="71"/>
        <end position="533"/>
    </location>
</feature>
<evidence type="ECO:0000256" key="15">
    <source>
        <dbReference type="ARBA" id="ARBA00029338"/>
    </source>
</evidence>
<evidence type="ECO:0000256" key="1">
    <source>
        <dbReference type="ARBA" id="ARBA00003422"/>
    </source>
</evidence>
<dbReference type="Proteomes" id="UP001055172">
    <property type="component" value="Unassembled WGS sequence"/>
</dbReference>
<gene>
    <name evidence="20" type="ORF">ColLi_10187</name>
</gene>
<keyword evidence="13 16" id="KW-0456">Lyase</keyword>
<comment type="function">
    <text evidence="1 16">Catalyzes the reversible hydration of cis-homoaconitate to (2R,3S)-homoisocitrate, a step in the alpha-aminoadipate pathway for lysine biosynthesis.</text>
</comment>
<dbReference type="EMBL" id="BPPX01000026">
    <property type="protein sequence ID" value="GJC87349.1"/>
    <property type="molecule type" value="Genomic_DNA"/>
</dbReference>
<evidence type="ECO:0000313" key="21">
    <source>
        <dbReference type="Proteomes" id="UP001055172"/>
    </source>
</evidence>
<keyword evidence="8 16" id="KW-0809">Transit peptide</keyword>
<dbReference type="FunFam" id="3.30.499.10:FF:000003">
    <property type="entry name" value="Aconitate hydratase, mitochondrial"/>
    <property type="match status" value="1"/>
</dbReference>